<gene>
    <name evidence="2" type="ordered locus">Pedsa_1495</name>
</gene>
<dbReference type="PANTHER" id="PTHR40124">
    <property type="match status" value="1"/>
</dbReference>
<name>F0S5B1_PSESL</name>
<evidence type="ECO:0000313" key="3">
    <source>
        <dbReference type="Proteomes" id="UP000000310"/>
    </source>
</evidence>
<evidence type="ECO:0000313" key="2">
    <source>
        <dbReference type="EMBL" id="ADY52056.1"/>
    </source>
</evidence>
<dbReference type="Proteomes" id="UP000000310">
    <property type="component" value="Chromosome"/>
</dbReference>
<dbReference type="KEGG" id="psn:Pedsa_1495"/>
<dbReference type="HOGENOM" id="CLU_1004829_0_0_10"/>
<dbReference type="EMBL" id="CP002545">
    <property type="protein sequence ID" value="ADY52056.1"/>
    <property type="molecule type" value="Genomic_DNA"/>
</dbReference>
<protein>
    <recommendedName>
        <fullName evidence="1">Polysaccharide lyase 14 domain-containing protein</fullName>
    </recommendedName>
</protein>
<dbReference type="RefSeq" id="WP_013632555.1">
    <property type="nucleotide sequence ID" value="NC_015177.1"/>
</dbReference>
<dbReference type="STRING" id="762903.Pedsa_1495"/>
<dbReference type="OrthoDB" id="1329056at2"/>
<reference evidence="2 3" key="1">
    <citation type="journal article" date="2011" name="Stand. Genomic Sci.">
        <title>Complete genome sequence of the gliding, heparinolytic Pedobacter saltans type strain (113).</title>
        <authorList>
            <person name="Liolios K."/>
            <person name="Sikorski J."/>
            <person name="Lu M."/>
            <person name="Nolan M."/>
            <person name="Lapidus A."/>
            <person name="Lucas S."/>
            <person name="Hammon N."/>
            <person name="Deshpande S."/>
            <person name="Cheng J.F."/>
            <person name="Tapia R."/>
            <person name="Han C."/>
            <person name="Goodwin L."/>
            <person name="Pitluck S."/>
            <person name="Huntemann M."/>
            <person name="Ivanova N."/>
            <person name="Pagani I."/>
            <person name="Mavromatis K."/>
            <person name="Ovchinikova G."/>
            <person name="Pati A."/>
            <person name="Chen A."/>
            <person name="Palaniappan K."/>
            <person name="Land M."/>
            <person name="Hauser L."/>
            <person name="Brambilla E.M."/>
            <person name="Kotsyurbenko O."/>
            <person name="Rohde M."/>
            <person name="Tindall B.J."/>
            <person name="Abt B."/>
            <person name="Goker M."/>
            <person name="Detter J.C."/>
            <person name="Woyke T."/>
            <person name="Bristow J."/>
            <person name="Eisen J.A."/>
            <person name="Markowitz V."/>
            <person name="Hugenholtz P."/>
            <person name="Klenk H.P."/>
            <person name="Kyrpides N.C."/>
        </authorList>
    </citation>
    <scope>NUCLEOTIDE SEQUENCE [LARGE SCALE GENOMIC DNA]</scope>
    <source>
        <strain evidence="3">ATCC 51119 / DSM 12145 / JCM 21818 / LMG 10337 / NBRC 100064 / NCIMB 13643</strain>
    </source>
</reference>
<dbReference type="InterPro" id="IPR048958">
    <property type="entry name" value="Polysacc_lyase_14"/>
</dbReference>
<organism evidence="2 3">
    <name type="scientific">Pseudopedobacter saltans (strain ATCC 51119 / DSM 12145 / JCM 21818 / CCUG 39354 / LMG 10337 / NBRC 100064 / NCIMB 13643)</name>
    <name type="common">Pedobacter saltans</name>
    <dbReference type="NCBI Taxonomy" id="762903"/>
    <lineage>
        <taxon>Bacteria</taxon>
        <taxon>Pseudomonadati</taxon>
        <taxon>Bacteroidota</taxon>
        <taxon>Sphingobacteriia</taxon>
        <taxon>Sphingobacteriales</taxon>
        <taxon>Sphingobacteriaceae</taxon>
        <taxon>Pseudopedobacter</taxon>
    </lineage>
</organism>
<proteinExistence type="predicted"/>
<dbReference type="AlphaFoldDB" id="F0S5B1"/>
<dbReference type="PANTHER" id="PTHR40124:SF1">
    <property type="entry name" value="DISAGGREGATASE RELATED REPEAT PROTEIN"/>
    <property type="match status" value="1"/>
</dbReference>
<sequence>MKKRSNYVWTIGMALPILFSACKKNEAEFLVDNDATQPRAIYSSRTANFTRPDGTYTQAQAEADMGQLASGTWKNADIYSNQARIRIPANSLSNGNIVNIDVSDGTEYELSFKVRFGPNFDWSRGGKVGFGFHIGNGFTGCNKADDGTGGTARLMWYNPNGTKTNNSNDQPYFRPYVYYKDMPENCGNTFGKQSKTLAKNTWYTVKIRVKSNTGSSTNGSVLYQIDGVTLLSQSIRWTTNDSYAKIKSITFHTFRGGSDEYWQSSTDGLIYYDDLTYTRISS</sequence>
<evidence type="ECO:0000259" key="1">
    <source>
        <dbReference type="Pfam" id="PF21294"/>
    </source>
</evidence>
<dbReference type="Gene3D" id="2.60.120.200">
    <property type="match status" value="1"/>
</dbReference>
<dbReference type="Pfam" id="PF21294">
    <property type="entry name" value="Polysacc_lyase_14"/>
    <property type="match status" value="1"/>
</dbReference>
<dbReference type="PROSITE" id="PS51257">
    <property type="entry name" value="PROKAR_LIPOPROTEIN"/>
    <property type="match status" value="1"/>
</dbReference>
<dbReference type="eggNOG" id="ENOG5031PYP">
    <property type="taxonomic scope" value="Bacteria"/>
</dbReference>
<keyword evidence="3" id="KW-1185">Reference proteome</keyword>
<feature type="domain" description="Polysaccharide lyase 14" evidence="1">
    <location>
        <begin position="105"/>
        <end position="274"/>
    </location>
</feature>
<accession>F0S5B1</accession>
<reference evidence="3" key="2">
    <citation type="submission" date="2011-02" db="EMBL/GenBank/DDBJ databases">
        <title>The complete genome of Pedobacter saltans DSM 12145.</title>
        <authorList>
            <consortium name="US DOE Joint Genome Institute (JGI-PGF)"/>
            <person name="Lucas S."/>
            <person name="Copeland A."/>
            <person name="Lapidus A."/>
            <person name="Bruce D."/>
            <person name="Goodwin L."/>
            <person name="Pitluck S."/>
            <person name="Kyrpides N."/>
            <person name="Mavromatis K."/>
            <person name="Pagani I."/>
            <person name="Ivanova N."/>
            <person name="Ovchinnikova G."/>
            <person name="Lu M."/>
            <person name="Detter J.C."/>
            <person name="Han C."/>
            <person name="Land M."/>
            <person name="Hauser L."/>
            <person name="Markowitz V."/>
            <person name="Cheng J.-F."/>
            <person name="Hugenholtz P."/>
            <person name="Woyke T."/>
            <person name="Wu D."/>
            <person name="Tindall B."/>
            <person name="Pomrenke H.G."/>
            <person name="Brambilla E."/>
            <person name="Klenk H.-P."/>
            <person name="Eisen J.A."/>
        </authorList>
    </citation>
    <scope>NUCLEOTIDE SEQUENCE [LARGE SCALE GENOMIC DNA]</scope>
    <source>
        <strain evidence="3">ATCC 51119 / DSM 12145 / JCM 21818 / LMG 10337 / NBRC 100064 / NCIMB 13643</strain>
    </source>
</reference>